<dbReference type="EMBL" id="CP011071">
    <property type="protein sequence ID" value="AKA33782.1"/>
    <property type="molecule type" value="Genomic_DNA"/>
</dbReference>
<evidence type="ECO:0000313" key="3">
    <source>
        <dbReference type="Proteomes" id="UP000032726"/>
    </source>
</evidence>
<proteinExistence type="predicted"/>
<dbReference type="OrthoDB" id="9941331at2"/>
<dbReference type="STRING" id="516051.VC82_90"/>
<dbReference type="HOGENOM" id="CLU_2554561_0_0_10"/>
<keyword evidence="1" id="KW-0812">Transmembrane</keyword>
<protein>
    <submittedName>
        <fullName evidence="2">Uncharacterized protein</fullName>
    </submittedName>
</protein>
<dbReference type="KEGG" id="mlt:VC82_90"/>
<feature type="transmembrane region" description="Helical" evidence="1">
    <location>
        <begin position="47"/>
        <end position="70"/>
    </location>
</feature>
<keyword evidence="1" id="KW-1133">Transmembrane helix</keyword>
<organism evidence="2 3">
    <name type="scientific">Flagellimonas lutaonensis</name>
    <dbReference type="NCBI Taxonomy" id="516051"/>
    <lineage>
        <taxon>Bacteria</taxon>
        <taxon>Pseudomonadati</taxon>
        <taxon>Bacteroidota</taxon>
        <taxon>Flavobacteriia</taxon>
        <taxon>Flavobacteriales</taxon>
        <taxon>Flavobacteriaceae</taxon>
        <taxon>Flagellimonas</taxon>
    </lineage>
</organism>
<keyword evidence="1" id="KW-0472">Membrane</keyword>
<name>A0A0D5YNJ5_9FLAO</name>
<keyword evidence="3" id="KW-1185">Reference proteome</keyword>
<evidence type="ECO:0000313" key="2">
    <source>
        <dbReference type="EMBL" id="AKA33782.1"/>
    </source>
</evidence>
<sequence length="82" mass="9231">MAFEKYSTEKLKKLNKILLAVSIVGLFAMCFALGMGLYHISHQHESSLVYLVPTVFGPITFIPIIFSALISSEIKKRKQQSQ</sequence>
<evidence type="ECO:0000256" key="1">
    <source>
        <dbReference type="SAM" id="Phobius"/>
    </source>
</evidence>
<reference evidence="2 3" key="1">
    <citation type="submission" date="2015-03" db="EMBL/GenBank/DDBJ databases">
        <title>Complete genome sequence of Muricauda lutaonensis CC-HSB-11T, isolated from a coastal hot spring.</title>
        <authorList>
            <person name="Kim K.M."/>
        </authorList>
    </citation>
    <scope>NUCLEOTIDE SEQUENCE [LARGE SCALE GENOMIC DNA]</scope>
    <source>
        <strain evidence="2 3">CC-HSB-11</strain>
    </source>
</reference>
<gene>
    <name evidence="2" type="ORF">VC82_90</name>
</gene>
<feature type="transmembrane region" description="Helical" evidence="1">
    <location>
        <begin position="17"/>
        <end position="41"/>
    </location>
</feature>
<dbReference type="RefSeq" id="WP_045800648.1">
    <property type="nucleotide sequence ID" value="NZ_CP011071.1"/>
</dbReference>
<dbReference type="Proteomes" id="UP000032726">
    <property type="component" value="Chromosome"/>
</dbReference>
<dbReference type="AlphaFoldDB" id="A0A0D5YNJ5"/>
<accession>A0A0D5YNJ5</accession>